<evidence type="ECO:0000313" key="1">
    <source>
        <dbReference type="EMBL" id="CAF1452938.1"/>
    </source>
</evidence>
<name>A0A815PQS5_9BILA</name>
<comment type="caution">
    <text evidence="1">The sequence shown here is derived from an EMBL/GenBank/DDBJ whole genome shotgun (WGS) entry which is preliminary data.</text>
</comment>
<reference evidence="1" key="1">
    <citation type="submission" date="2021-02" db="EMBL/GenBank/DDBJ databases">
        <authorList>
            <person name="Nowell W R."/>
        </authorList>
    </citation>
    <scope>NUCLEOTIDE SEQUENCE</scope>
</reference>
<organism evidence="1 2">
    <name type="scientific">Adineta steineri</name>
    <dbReference type="NCBI Taxonomy" id="433720"/>
    <lineage>
        <taxon>Eukaryota</taxon>
        <taxon>Metazoa</taxon>
        <taxon>Spiralia</taxon>
        <taxon>Gnathifera</taxon>
        <taxon>Rotifera</taxon>
        <taxon>Eurotatoria</taxon>
        <taxon>Bdelloidea</taxon>
        <taxon>Adinetida</taxon>
        <taxon>Adinetidae</taxon>
        <taxon>Adineta</taxon>
    </lineage>
</organism>
<evidence type="ECO:0000313" key="2">
    <source>
        <dbReference type="Proteomes" id="UP000663845"/>
    </source>
</evidence>
<accession>A0A815PQS5</accession>
<dbReference type="Proteomes" id="UP000663845">
    <property type="component" value="Unassembled WGS sequence"/>
</dbReference>
<dbReference type="EMBL" id="CAJNOG010001548">
    <property type="protein sequence ID" value="CAF1452938.1"/>
    <property type="molecule type" value="Genomic_DNA"/>
</dbReference>
<gene>
    <name evidence="1" type="ORF">JYZ213_LOCUS40795</name>
</gene>
<proteinExistence type="predicted"/>
<protein>
    <submittedName>
        <fullName evidence="1">Uncharacterized protein</fullName>
    </submittedName>
</protein>
<sequence length="45" mass="5354">MSNLKDPGNLPLTSPLYKMYSDRLRTYLLQRYMTPLPLIDQLRAR</sequence>
<dbReference type="AlphaFoldDB" id="A0A815PQS5"/>
<feature type="non-terminal residue" evidence="1">
    <location>
        <position position="45"/>
    </location>
</feature>